<keyword evidence="1" id="KW-0732">Signal</keyword>
<evidence type="ECO:0000313" key="3">
    <source>
        <dbReference type="Proteomes" id="UP000325440"/>
    </source>
</evidence>
<accession>A0A5E4N0X2</accession>
<reference evidence="2 3" key="1">
    <citation type="submission" date="2019-08" db="EMBL/GenBank/DDBJ databases">
        <authorList>
            <person name="Alioto T."/>
            <person name="Alioto T."/>
            <person name="Gomez Garrido J."/>
        </authorList>
    </citation>
    <scope>NUCLEOTIDE SEQUENCE [LARGE SCALE GENOMIC DNA]</scope>
</reference>
<dbReference type="OrthoDB" id="6626607at2759"/>
<dbReference type="Proteomes" id="UP000325440">
    <property type="component" value="Unassembled WGS sequence"/>
</dbReference>
<sequence>MVTAKTLIVLAVVYCLLIARVSNTVRGLRNVSPEGPCNKGELVFVGFCNLCLCNKEGKPNQLCATSWCPVKKRLPTRSELLNSSTSLPFS</sequence>
<feature type="chain" id="PRO_5022894903" description="Pacifastin domain-containing protein" evidence="1">
    <location>
        <begin position="28"/>
        <end position="90"/>
    </location>
</feature>
<feature type="signal peptide" evidence="1">
    <location>
        <begin position="1"/>
        <end position="27"/>
    </location>
</feature>
<evidence type="ECO:0000313" key="2">
    <source>
        <dbReference type="EMBL" id="VVC35314.1"/>
    </source>
</evidence>
<organism evidence="2 3">
    <name type="scientific">Cinara cedri</name>
    <dbReference type="NCBI Taxonomy" id="506608"/>
    <lineage>
        <taxon>Eukaryota</taxon>
        <taxon>Metazoa</taxon>
        <taxon>Ecdysozoa</taxon>
        <taxon>Arthropoda</taxon>
        <taxon>Hexapoda</taxon>
        <taxon>Insecta</taxon>
        <taxon>Pterygota</taxon>
        <taxon>Neoptera</taxon>
        <taxon>Paraneoptera</taxon>
        <taxon>Hemiptera</taxon>
        <taxon>Sternorrhyncha</taxon>
        <taxon>Aphidomorpha</taxon>
        <taxon>Aphidoidea</taxon>
        <taxon>Aphididae</taxon>
        <taxon>Lachninae</taxon>
        <taxon>Cinara</taxon>
    </lineage>
</organism>
<evidence type="ECO:0000256" key="1">
    <source>
        <dbReference type="SAM" id="SignalP"/>
    </source>
</evidence>
<keyword evidence="3" id="KW-1185">Reference proteome</keyword>
<proteinExistence type="predicted"/>
<dbReference type="EMBL" id="CABPRJ010001426">
    <property type="protein sequence ID" value="VVC35314.1"/>
    <property type="molecule type" value="Genomic_DNA"/>
</dbReference>
<protein>
    <recommendedName>
        <fullName evidence="4">Pacifastin domain-containing protein</fullName>
    </recommendedName>
</protein>
<gene>
    <name evidence="2" type="ORF">CINCED_3A014289</name>
</gene>
<dbReference type="AlphaFoldDB" id="A0A5E4N0X2"/>
<name>A0A5E4N0X2_9HEMI</name>
<evidence type="ECO:0008006" key="4">
    <source>
        <dbReference type="Google" id="ProtNLM"/>
    </source>
</evidence>